<keyword evidence="2 3" id="KW-0472">Membrane</keyword>
<reference evidence="4" key="1">
    <citation type="submission" date="2022-08" db="EMBL/GenBank/DDBJ databases">
        <title>Whole genome sequencing of non-tuberculosis mycobacteria type-strains.</title>
        <authorList>
            <person name="Igarashi Y."/>
            <person name="Osugi A."/>
            <person name="Mitarai S."/>
        </authorList>
    </citation>
    <scope>NUCLEOTIDE SEQUENCE</scope>
    <source>
        <strain evidence="4">JCM 16369</strain>
    </source>
</reference>
<dbReference type="Proteomes" id="UP001055337">
    <property type="component" value="Chromosome"/>
</dbReference>
<proteinExistence type="predicted"/>
<feature type="transmembrane region" description="Helical" evidence="3">
    <location>
        <begin position="43"/>
        <end position="64"/>
    </location>
</feature>
<evidence type="ECO:0000256" key="2">
    <source>
        <dbReference type="ARBA" id="ARBA00023136"/>
    </source>
</evidence>
<gene>
    <name evidence="4" type="ORF">MI149_05090</name>
</gene>
<accession>A0ABY3TVY0</accession>
<keyword evidence="3" id="KW-0812">Transmembrane</keyword>
<keyword evidence="5" id="KW-1185">Reference proteome</keyword>
<evidence type="ECO:0000256" key="1">
    <source>
        <dbReference type="ARBA" id="ARBA00004370"/>
    </source>
</evidence>
<keyword evidence="3" id="KW-1133">Transmembrane helix</keyword>
<evidence type="ECO:0000256" key="3">
    <source>
        <dbReference type="SAM" id="Phobius"/>
    </source>
</evidence>
<evidence type="ECO:0000313" key="4">
    <source>
        <dbReference type="EMBL" id="ULN44204.1"/>
    </source>
</evidence>
<organism evidence="4 5">
    <name type="scientific">Mycolicibacterium crocinum</name>
    <dbReference type="NCBI Taxonomy" id="388459"/>
    <lineage>
        <taxon>Bacteria</taxon>
        <taxon>Bacillati</taxon>
        <taxon>Actinomycetota</taxon>
        <taxon>Actinomycetes</taxon>
        <taxon>Mycobacteriales</taxon>
        <taxon>Mycobacteriaceae</taxon>
        <taxon>Mycolicibacterium</taxon>
    </lineage>
</organism>
<evidence type="ECO:0000313" key="5">
    <source>
        <dbReference type="Proteomes" id="UP001055337"/>
    </source>
</evidence>
<dbReference type="EMBL" id="CP092362">
    <property type="protein sequence ID" value="ULN44204.1"/>
    <property type="molecule type" value="Genomic_DNA"/>
</dbReference>
<dbReference type="PANTHER" id="PTHR37042:SF4">
    <property type="entry name" value="OUTER MEMBRANE PROTEIN RV1973"/>
    <property type="match status" value="1"/>
</dbReference>
<comment type="subcellular location">
    <subcellularLocation>
        <location evidence="1">Membrane</location>
    </subcellularLocation>
</comment>
<sequence length="193" mass="21051">MAVTAATEIEPDTDAEVEAVEETVDEVVEEPATRRRWPLVRRVLLGALIVALLGGSGFLGWQAWQQHQVDVASREGQAAAVRYAQVLTSIDSNNVDQNFADVLNGATGEFKDMYSQSSAQLRQLLLDNKATARGVVIDSAVKSATPDKVVVLMFVDQTVANKAAPDPRIDRSRVKMTMEKVDGSWRASKVELP</sequence>
<name>A0ABY3TVY0_9MYCO</name>
<protein>
    <submittedName>
        <fullName evidence="4">Tetratricopeptide repeat protein</fullName>
    </submittedName>
</protein>
<dbReference type="PANTHER" id="PTHR37042">
    <property type="entry name" value="OUTER MEMBRANE PROTEIN RV1973"/>
    <property type="match status" value="1"/>
</dbReference>